<feature type="non-terminal residue" evidence="2">
    <location>
        <position position="1"/>
    </location>
</feature>
<accession>A0ABP0KXM9</accession>
<gene>
    <name evidence="2" type="ORF">CCMP2556_LOCUS18249</name>
</gene>
<feature type="compositionally biased region" description="Basic and acidic residues" evidence="1">
    <location>
        <begin position="102"/>
        <end position="111"/>
    </location>
</feature>
<feature type="non-terminal residue" evidence="2">
    <location>
        <position position="164"/>
    </location>
</feature>
<name>A0ABP0KXM9_9DINO</name>
<comment type="caution">
    <text evidence="2">The sequence shown here is derived from an EMBL/GenBank/DDBJ whole genome shotgun (WGS) entry which is preliminary data.</text>
</comment>
<sequence>YFGGTTSTPQEVVFSSNYWTDVVSLVKNRRAMAEYLTMTPSFKEEIKKVDEQYAAEAKSRKQLLKEMGSVVEAADGAGEDLEEGASEEEEEEEDNGFQHMLVGEKPEVAPENKTAKAAKLREQVLQFKKAAQRKEEELLKWLEAEVFRAMQDPKDALFSQELMQ</sequence>
<reference evidence="2 3" key="1">
    <citation type="submission" date="2024-02" db="EMBL/GenBank/DDBJ databases">
        <authorList>
            <person name="Chen Y."/>
            <person name="Shah S."/>
            <person name="Dougan E. K."/>
            <person name="Thang M."/>
            <person name="Chan C."/>
        </authorList>
    </citation>
    <scope>NUCLEOTIDE SEQUENCE [LARGE SCALE GENOMIC DNA]</scope>
</reference>
<feature type="compositionally biased region" description="Acidic residues" evidence="1">
    <location>
        <begin position="77"/>
        <end position="95"/>
    </location>
</feature>
<evidence type="ECO:0000313" key="2">
    <source>
        <dbReference type="EMBL" id="CAK9031341.1"/>
    </source>
</evidence>
<proteinExistence type="predicted"/>
<dbReference type="Proteomes" id="UP001642484">
    <property type="component" value="Unassembled WGS sequence"/>
</dbReference>
<organism evidence="2 3">
    <name type="scientific">Durusdinium trenchii</name>
    <dbReference type="NCBI Taxonomy" id="1381693"/>
    <lineage>
        <taxon>Eukaryota</taxon>
        <taxon>Sar</taxon>
        <taxon>Alveolata</taxon>
        <taxon>Dinophyceae</taxon>
        <taxon>Suessiales</taxon>
        <taxon>Symbiodiniaceae</taxon>
        <taxon>Durusdinium</taxon>
    </lineage>
</organism>
<evidence type="ECO:0000313" key="3">
    <source>
        <dbReference type="Proteomes" id="UP001642484"/>
    </source>
</evidence>
<keyword evidence="3" id="KW-1185">Reference proteome</keyword>
<protein>
    <submittedName>
        <fullName evidence="2">Uncharacterized protein</fullName>
    </submittedName>
</protein>
<evidence type="ECO:0000256" key="1">
    <source>
        <dbReference type="SAM" id="MobiDB-lite"/>
    </source>
</evidence>
<feature type="region of interest" description="Disordered" evidence="1">
    <location>
        <begin position="68"/>
        <end position="111"/>
    </location>
</feature>
<dbReference type="EMBL" id="CAXAMN010010280">
    <property type="protein sequence ID" value="CAK9031341.1"/>
    <property type="molecule type" value="Genomic_DNA"/>
</dbReference>